<gene>
    <name evidence="9" type="ORF">BKM63_21465</name>
</gene>
<comment type="subcellular location">
    <subcellularLocation>
        <location evidence="1">Cell outer membrane</location>
    </subcellularLocation>
</comment>
<dbReference type="Gene3D" id="1.25.40.390">
    <property type="match status" value="1"/>
</dbReference>
<accession>A0A1J7BMT5</accession>
<dbReference type="AlphaFoldDB" id="A0A1J7BMT5"/>
<dbReference type="RefSeq" id="WP_071638649.1">
    <property type="nucleotide sequence ID" value="NZ_MLFK01000011.1"/>
</dbReference>
<dbReference type="InterPro" id="IPR012944">
    <property type="entry name" value="SusD_RagB_dom"/>
</dbReference>
<evidence type="ECO:0000313" key="10">
    <source>
        <dbReference type="Proteomes" id="UP000182826"/>
    </source>
</evidence>
<dbReference type="Proteomes" id="UP000182826">
    <property type="component" value="Unassembled WGS sequence"/>
</dbReference>
<feature type="domain" description="RagB/SusD" evidence="7">
    <location>
        <begin position="308"/>
        <end position="498"/>
    </location>
</feature>
<dbReference type="GO" id="GO:0009279">
    <property type="term" value="C:cell outer membrane"/>
    <property type="evidence" value="ECO:0007669"/>
    <property type="project" value="UniProtKB-SubCell"/>
</dbReference>
<dbReference type="OrthoDB" id="5694214at2"/>
<evidence type="ECO:0000259" key="8">
    <source>
        <dbReference type="Pfam" id="PF14322"/>
    </source>
</evidence>
<comment type="similarity">
    <text evidence="2">Belongs to the SusD family.</text>
</comment>
<dbReference type="InterPro" id="IPR033985">
    <property type="entry name" value="SusD-like_N"/>
</dbReference>
<sequence>MKKLFKLFMMGMLIPLLSLFSCSDDFLDAPSENQLTPGDLPEGVTAFDGIAESLYFKPWFTFNDKFLIAVGDMYAGNAFTFDGAYAQFKDAQVTSQNPILTEGYTSLFSVIDQSNNLMSLVEDRKSELPEASYKNAIAISRFMRANAYFYLVRSFGAVPIINKAGTAAQPKRNLVTDVYKFIKQDLEYAIENLPAASVKKGYVTKFAAMGILAKVHLTLNEYPECAALTQKIIGNQYTLISDYGNLFSSPENNNSAESMFALQWKAVATEWGTQNTNQAYIVPGGTGITGGGDGWGVYLPSISLQSGFEPNDTRKKSTIMTDGDFYPELLKNQGGFRYKKIYSSTAANFRKYIVGSAAERNDVFFMRTSQNTIILRYSDVLLMNSEALLAGAGSTTSAAALSSFNEVRARAGLPAKTVLTRDDLFNERRIEFALEGQYFFDLKRRGLAEATAIISQQEVGFYSDDARTELVSRKITPGSNYFELPLPQSAIDTNPSLLEPPVPFNFN</sequence>
<dbReference type="Pfam" id="PF07980">
    <property type="entry name" value="SusD_RagB"/>
    <property type="match status" value="1"/>
</dbReference>
<evidence type="ECO:0000256" key="1">
    <source>
        <dbReference type="ARBA" id="ARBA00004442"/>
    </source>
</evidence>
<dbReference type="SUPFAM" id="SSF48452">
    <property type="entry name" value="TPR-like"/>
    <property type="match status" value="1"/>
</dbReference>
<feature type="domain" description="SusD-like N-terminal" evidence="8">
    <location>
        <begin position="70"/>
        <end position="217"/>
    </location>
</feature>
<name>A0A1J7BMT5_FLAJO</name>
<reference evidence="9 10" key="1">
    <citation type="submission" date="2016-10" db="EMBL/GenBank/DDBJ databases">
        <title>Draft Genome Sequence of Rhizobacteria Flavobacterium johnsoniae CI04.</title>
        <authorList>
            <person name="Bravo J.I."/>
            <person name="Lozano G.L."/>
            <person name="Handelsman J."/>
        </authorList>
    </citation>
    <scope>NUCLEOTIDE SEQUENCE [LARGE SCALE GENOMIC DNA]</scope>
    <source>
        <strain evidence="9 10">CI04</strain>
    </source>
</reference>
<keyword evidence="3 6" id="KW-0732">Signal</keyword>
<evidence type="ECO:0000259" key="7">
    <source>
        <dbReference type="Pfam" id="PF07980"/>
    </source>
</evidence>
<evidence type="ECO:0000313" key="9">
    <source>
        <dbReference type="EMBL" id="OIV39974.1"/>
    </source>
</evidence>
<keyword evidence="10" id="KW-1185">Reference proteome</keyword>
<evidence type="ECO:0000256" key="5">
    <source>
        <dbReference type="ARBA" id="ARBA00023237"/>
    </source>
</evidence>
<dbReference type="InterPro" id="IPR011990">
    <property type="entry name" value="TPR-like_helical_dom_sf"/>
</dbReference>
<proteinExistence type="inferred from homology"/>
<evidence type="ECO:0000256" key="6">
    <source>
        <dbReference type="SAM" id="SignalP"/>
    </source>
</evidence>
<evidence type="ECO:0000256" key="2">
    <source>
        <dbReference type="ARBA" id="ARBA00006275"/>
    </source>
</evidence>
<evidence type="ECO:0000256" key="3">
    <source>
        <dbReference type="ARBA" id="ARBA00022729"/>
    </source>
</evidence>
<protein>
    <submittedName>
        <fullName evidence="9">RagB/SusD family nutrient uptake outer membrane protein</fullName>
    </submittedName>
</protein>
<evidence type="ECO:0000256" key="4">
    <source>
        <dbReference type="ARBA" id="ARBA00023136"/>
    </source>
</evidence>
<organism evidence="9 10">
    <name type="scientific">Flavobacterium johnsoniae</name>
    <name type="common">Cytophaga johnsonae</name>
    <dbReference type="NCBI Taxonomy" id="986"/>
    <lineage>
        <taxon>Bacteria</taxon>
        <taxon>Pseudomonadati</taxon>
        <taxon>Bacteroidota</taxon>
        <taxon>Flavobacteriia</taxon>
        <taxon>Flavobacteriales</taxon>
        <taxon>Flavobacteriaceae</taxon>
        <taxon>Flavobacterium</taxon>
    </lineage>
</organism>
<feature type="signal peptide" evidence="6">
    <location>
        <begin position="1"/>
        <end position="23"/>
    </location>
</feature>
<dbReference type="EMBL" id="MLFK01000011">
    <property type="protein sequence ID" value="OIV39974.1"/>
    <property type="molecule type" value="Genomic_DNA"/>
</dbReference>
<dbReference type="PROSITE" id="PS51257">
    <property type="entry name" value="PROKAR_LIPOPROTEIN"/>
    <property type="match status" value="1"/>
</dbReference>
<feature type="chain" id="PRO_5009643468" evidence="6">
    <location>
        <begin position="24"/>
        <end position="507"/>
    </location>
</feature>
<keyword evidence="4" id="KW-0472">Membrane</keyword>
<comment type="caution">
    <text evidence="9">The sequence shown here is derived from an EMBL/GenBank/DDBJ whole genome shotgun (WGS) entry which is preliminary data.</text>
</comment>
<keyword evidence="5" id="KW-0998">Cell outer membrane</keyword>
<dbReference type="Pfam" id="PF14322">
    <property type="entry name" value="SusD-like_3"/>
    <property type="match status" value="1"/>
</dbReference>